<dbReference type="Proteomes" id="UP000806542">
    <property type="component" value="Unassembled WGS sequence"/>
</dbReference>
<organism evidence="2 3">
    <name type="scientific">Ructibacterium gallinarum</name>
    <dbReference type="NCBI Taxonomy" id="2779355"/>
    <lineage>
        <taxon>Bacteria</taxon>
        <taxon>Bacillati</taxon>
        <taxon>Bacillota</taxon>
        <taxon>Clostridia</taxon>
        <taxon>Eubacteriales</taxon>
        <taxon>Oscillospiraceae</taxon>
        <taxon>Ructibacterium</taxon>
    </lineage>
</organism>
<comment type="caution">
    <text evidence="2">The sequence shown here is derived from an EMBL/GenBank/DDBJ whole genome shotgun (WGS) entry which is preliminary data.</text>
</comment>
<dbReference type="RefSeq" id="WP_226392725.1">
    <property type="nucleotide sequence ID" value="NZ_JADCKB010000012.1"/>
</dbReference>
<accession>A0A9D5M119</accession>
<reference evidence="2" key="1">
    <citation type="submission" date="2020-10" db="EMBL/GenBank/DDBJ databases">
        <title>ChiBAC.</title>
        <authorList>
            <person name="Zenner C."/>
            <person name="Hitch T.C.A."/>
            <person name="Clavel T."/>
        </authorList>
    </citation>
    <scope>NUCLEOTIDE SEQUENCE</scope>
    <source>
        <strain evidence="2">DSM 107454</strain>
    </source>
</reference>
<feature type="domain" description="DUF6017" evidence="1">
    <location>
        <begin position="12"/>
        <end position="95"/>
    </location>
</feature>
<evidence type="ECO:0000313" key="2">
    <source>
        <dbReference type="EMBL" id="MBE5040176.1"/>
    </source>
</evidence>
<gene>
    <name evidence="2" type="ORF">INF28_06840</name>
</gene>
<dbReference type="InterPro" id="IPR046059">
    <property type="entry name" value="DUF6017"/>
</dbReference>
<sequence length="101" mass="11953">MRLGHLSLHLKIKDNIKYDILLYHYDKSVIDKIINVMAEVLTIDTPYYTIEKKQCPAELVRQRFLEIDYGKLEAFLLDFIMQNEKIHNAKAYMITSTMLCI</sequence>
<evidence type="ECO:0000313" key="3">
    <source>
        <dbReference type="Proteomes" id="UP000806542"/>
    </source>
</evidence>
<dbReference type="AlphaFoldDB" id="A0A9D5M119"/>
<dbReference type="EMBL" id="JADCKB010000012">
    <property type="protein sequence ID" value="MBE5040176.1"/>
    <property type="molecule type" value="Genomic_DNA"/>
</dbReference>
<proteinExistence type="predicted"/>
<name>A0A9D5M119_9FIRM</name>
<protein>
    <recommendedName>
        <fullName evidence="1">DUF6017 domain-containing protein</fullName>
    </recommendedName>
</protein>
<evidence type="ECO:0000259" key="1">
    <source>
        <dbReference type="Pfam" id="PF19481"/>
    </source>
</evidence>
<keyword evidence="3" id="KW-1185">Reference proteome</keyword>
<dbReference type="Pfam" id="PF19481">
    <property type="entry name" value="DUF6017"/>
    <property type="match status" value="1"/>
</dbReference>